<sequence length="58" mass="6822">MAGIDREEMISVATYYRDENRHPGRDDSLASWLSGEEEIDAILKNYKHVKIHYDRTPK</sequence>
<dbReference type="AlphaFoldDB" id="A0A139BQ34"/>
<gene>
    <name evidence="1" type="ORF">AWT59_2770</name>
</gene>
<reference evidence="1 2" key="2">
    <citation type="submission" date="2016-03" db="EMBL/GenBank/DDBJ databases">
        <title>New uncultured bacterium of the family Gallionellaceae from acid mine drainage: description and reconstruction of genome based on metagenomic analysis of microbial community.</title>
        <authorList>
            <person name="Kadnikov V."/>
            <person name="Ivasenko D."/>
            <person name="Beletsky A."/>
            <person name="Mardanov A."/>
            <person name="Danilova E."/>
            <person name="Pimenov N."/>
            <person name="Karnachuk O."/>
            <person name="Ravin N."/>
        </authorList>
    </citation>
    <scope>NUCLEOTIDE SEQUENCE [LARGE SCALE GENOMIC DNA]</scope>
    <source>
        <strain evidence="1">ShG14-8</strain>
    </source>
</reference>
<organism evidence="1 2">
    <name type="scientific">Candidatus Gallionella acididurans</name>
    <dbReference type="NCBI Taxonomy" id="1796491"/>
    <lineage>
        <taxon>Bacteria</taxon>
        <taxon>Pseudomonadati</taxon>
        <taxon>Pseudomonadota</taxon>
        <taxon>Betaproteobacteria</taxon>
        <taxon>Nitrosomonadales</taxon>
        <taxon>Gallionellaceae</taxon>
        <taxon>Gallionella</taxon>
    </lineage>
</organism>
<dbReference type="Proteomes" id="UP000070578">
    <property type="component" value="Unassembled WGS sequence"/>
</dbReference>
<evidence type="ECO:0000313" key="1">
    <source>
        <dbReference type="EMBL" id="KXS31117.1"/>
    </source>
</evidence>
<comment type="caution">
    <text evidence="1">The sequence shown here is derived from an EMBL/GenBank/DDBJ whole genome shotgun (WGS) entry which is preliminary data.</text>
</comment>
<reference evidence="1 2" key="1">
    <citation type="submission" date="2016-02" db="EMBL/GenBank/DDBJ databases">
        <authorList>
            <person name="Wen L."/>
            <person name="He K."/>
            <person name="Yang H."/>
        </authorList>
    </citation>
    <scope>NUCLEOTIDE SEQUENCE [LARGE SCALE GENOMIC DNA]</scope>
    <source>
        <strain evidence="1">ShG14-8</strain>
    </source>
</reference>
<evidence type="ECO:0000313" key="2">
    <source>
        <dbReference type="Proteomes" id="UP000070578"/>
    </source>
</evidence>
<proteinExistence type="predicted"/>
<name>A0A139BQ34_9PROT</name>
<dbReference type="EMBL" id="LSLI01000098">
    <property type="protein sequence ID" value="KXS31117.1"/>
    <property type="molecule type" value="Genomic_DNA"/>
</dbReference>
<protein>
    <submittedName>
        <fullName evidence="1">Uncharacterized protein</fullName>
    </submittedName>
</protein>
<accession>A0A139BQ34</accession>